<sequence length="1003" mass="115134">MIKTHLGFLYKGLSEEFTFKNMLRLANFFWVLPKYVFLLFGFIFRYIFRYDLLFSADSYKKKDSDFEADHLQQHDQIDSVGETEEENHEFVFGFRFQNSGTEHSVLREPEHSVSRENSLNHNTSKYHQFTSTKDYRGFIEEPETVSCSVQELFLSPNDQNPWEFDSKANKSIISAKTDDSVFQENSLSSKTSKYQFISTKDVKGFIEEPERINFRLQDFSVGPNDFPNAENGNQGSGEFNSQVKNSITSGETEDSVLQSNSPIQKTSKHQFISNNDFWGFIEKPEVIQDFSAGPKDFQIVDNGNPDFDEFYSEAENSVSEVEDSVTPEQGIFSSDCNFQGKKETTGLEINHSGVENSSQEVGLNSRNPFWCFDFDFKPKTSVSSEEVDSITSDYFSNSFVDEEPENPNLEFTEEIPNPAEISFLEPIASCTDDEFTEFEPVFEDSAKSKPEDLQETEEEGKSEEPKSWEKSWDYDYEEDDDDDLFGDVLLKHQESVEQMKAEMKNAKGKGVLPTILEESESPPKVVEDLRPLMRIDEKFEHKDRLEEIQKVYKGYAEKMRKLDVLNYQTLHGISFLQLKDQIHQGSAQKSSVSAIKSLLLPNLLQVKLRRIFADPTLKSITDLHRNLELVYVGHACLSWEILHWQYRKAMEMLEDEGEGNASSYNHVAGEFQQFRVLLERFVENEPFLGPRVQTYAKNRCDIRSILQVPVIKEDSLKDRKDSTVWVDYEVSAAMLTQVIDESMRVFWEFLEADKDEANVILKGIQSNNHVDLQDPADSEFLMDIKTILQKVRFLTVLASSFLFSFFGLLFSSLGLDSLSFTYMDSPCSWTTIAASAFVMRSLSFSATFSSITYILLSPIRKPPSASATKRGERERERFQHSSTMVQRLTYRKRHSYATKSNQHRIVKTPGGKLVYQSTKKRASGPKCPVTGKRIQGIPHLRPAEYKRSRLSRNRRTVNRAYGGVLSGGAVRERIIRAFLVEEQKIVKKVLKIQKAKEKQAGKS</sequence>
<comment type="caution">
    <text evidence="6">The sequence shown here is derived from an EMBL/GenBank/DDBJ whole genome shotgun (WGS) entry which is preliminary data.</text>
</comment>
<feature type="region of interest" description="Disordered" evidence="4">
    <location>
        <begin position="442"/>
        <end position="470"/>
    </location>
</feature>
<evidence type="ECO:0000313" key="6">
    <source>
        <dbReference type="EMBL" id="KAF7124834.1"/>
    </source>
</evidence>
<feature type="compositionally biased region" description="Basic and acidic residues" evidence="4">
    <location>
        <begin position="869"/>
        <end position="879"/>
    </location>
</feature>
<evidence type="ECO:0000256" key="2">
    <source>
        <dbReference type="ARBA" id="ARBA00022980"/>
    </source>
</evidence>
<comment type="similarity">
    <text evidence="1">Belongs to the eukaryotic ribosomal protein eL34 family.</text>
</comment>
<reference evidence="6" key="1">
    <citation type="submission" date="2019-11" db="EMBL/GenBank/DDBJ databases">
        <authorList>
            <person name="Liu Y."/>
            <person name="Hou J."/>
            <person name="Li T.-Q."/>
            <person name="Guan C.-H."/>
            <person name="Wu X."/>
            <person name="Wu H.-Z."/>
            <person name="Ling F."/>
            <person name="Zhang R."/>
            <person name="Shi X.-G."/>
            <person name="Ren J.-P."/>
            <person name="Chen E.-F."/>
            <person name="Sun J.-M."/>
        </authorList>
    </citation>
    <scope>NUCLEOTIDE SEQUENCE</scope>
    <source>
        <strain evidence="6">Adult_tree_wgs_1</strain>
        <tissue evidence="6">Leaves</tissue>
    </source>
</reference>
<feature type="region of interest" description="Disordered" evidence="4">
    <location>
        <begin position="862"/>
        <end position="881"/>
    </location>
</feature>
<gene>
    <name evidence="6" type="ORF">RHSIM_Rhsim12G0063700</name>
</gene>
<evidence type="ECO:0000256" key="3">
    <source>
        <dbReference type="ARBA" id="ARBA00023274"/>
    </source>
</evidence>
<dbReference type="GO" id="GO:1990904">
    <property type="term" value="C:ribonucleoprotein complex"/>
    <property type="evidence" value="ECO:0007669"/>
    <property type="project" value="UniProtKB-KW"/>
</dbReference>
<keyword evidence="5" id="KW-0812">Transmembrane</keyword>
<accession>A0A834L9X9</accession>
<dbReference type="PANTHER" id="PTHR46741:SF4">
    <property type="entry name" value="FINGER FYVE DOMAIN PROTEIN, PUTATIVE (DUF1666)-RELATED"/>
    <property type="match status" value="1"/>
</dbReference>
<feature type="transmembrane region" description="Helical" evidence="5">
    <location>
        <begin position="791"/>
        <end position="812"/>
    </location>
</feature>
<dbReference type="Gene3D" id="6.20.340.10">
    <property type="match status" value="1"/>
</dbReference>
<keyword evidence="7" id="KW-1185">Reference proteome</keyword>
<dbReference type="PRINTS" id="PR01250">
    <property type="entry name" value="RIBOSOMALL34"/>
</dbReference>
<dbReference type="InterPro" id="IPR038562">
    <property type="entry name" value="Ribosomal_eL34_C_sf"/>
</dbReference>
<organism evidence="6 7">
    <name type="scientific">Rhododendron simsii</name>
    <name type="common">Sims's rhododendron</name>
    <dbReference type="NCBI Taxonomy" id="118357"/>
    <lineage>
        <taxon>Eukaryota</taxon>
        <taxon>Viridiplantae</taxon>
        <taxon>Streptophyta</taxon>
        <taxon>Embryophyta</taxon>
        <taxon>Tracheophyta</taxon>
        <taxon>Spermatophyta</taxon>
        <taxon>Magnoliopsida</taxon>
        <taxon>eudicotyledons</taxon>
        <taxon>Gunneridae</taxon>
        <taxon>Pentapetalae</taxon>
        <taxon>asterids</taxon>
        <taxon>Ericales</taxon>
        <taxon>Ericaceae</taxon>
        <taxon>Ericoideae</taxon>
        <taxon>Rhodoreae</taxon>
        <taxon>Rhododendron</taxon>
    </lineage>
</organism>
<dbReference type="OrthoDB" id="772197at2759"/>
<dbReference type="GO" id="GO:0005840">
    <property type="term" value="C:ribosome"/>
    <property type="evidence" value="ECO:0007669"/>
    <property type="project" value="UniProtKB-KW"/>
</dbReference>
<keyword evidence="3" id="KW-0687">Ribonucleoprotein</keyword>
<protein>
    <recommendedName>
        <fullName evidence="8">60S ribosomal protein L34</fullName>
    </recommendedName>
</protein>
<feature type="compositionally biased region" description="Polar residues" evidence="4">
    <location>
        <begin position="230"/>
        <end position="268"/>
    </location>
</feature>
<dbReference type="GO" id="GO:0006412">
    <property type="term" value="P:translation"/>
    <property type="evidence" value="ECO:0007669"/>
    <property type="project" value="InterPro"/>
</dbReference>
<dbReference type="AlphaFoldDB" id="A0A834L9X9"/>
<keyword evidence="5" id="KW-0472">Membrane</keyword>
<dbReference type="PANTHER" id="PTHR46741">
    <property type="entry name" value="OS09G0413600 PROTEIN"/>
    <property type="match status" value="1"/>
</dbReference>
<keyword evidence="2" id="KW-0689">Ribosomal protein</keyword>
<dbReference type="Gene3D" id="6.20.370.70">
    <property type="match status" value="1"/>
</dbReference>
<evidence type="ECO:0008006" key="8">
    <source>
        <dbReference type="Google" id="ProtNLM"/>
    </source>
</evidence>
<name>A0A834L9X9_RHOSS</name>
<evidence type="ECO:0000256" key="4">
    <source>
        <dbReference type="SAM" id="MobiDB-lite"/>
    </source>
</evidence>
<proteinExistence type="inferred from homology"/>
<dbReference type="PROSITE" id="PS01145">
    <property type="entry name" value="RIBOSOMAL_L34E"/>
    <property type="match status" value="1"/>
</dbReference>
<dbReference type="Pfam" id="PF01199">
    <property type="entry name" value="Ribosomal_L34e"/>
    <property type="match status" value="1"/>
</dbReference>
<evidence type="ECO:0000313" key="7">
    <source>
        <dbReference type="Proteomes" id="UP000626092"/>
    </source>
</evidence>
<dbReference type="Pfam" id="PF07891">
    <property type="entry name" value="DUF1666"/>
    <property type="match status" value="1"/>
</dbReference>
<dbReference type="EMBL" id="WJXA01000012">
    <property type="protein sequence ID" value="KAF7124834.1"/>
    <property type="molecule type" value="Genomic_DNA"/>
</dbReference>
<dbReference type="Proteomes" id="UP000626092">
    <property type="component" value="Unassembled WGS sequence"/>
</dbReference>
<dbReference type="InterPro" id="IPR018065">
    <property type="entry name" value="Ribosomal_eL34_CS"/>
</dbReference>
<evidence type="ECO:0000256" key="5">
    <source>
        <dbReference type="SAM" id="Phobius"/>
    </source>
</evidence>
<dbReference type="InterPro" id="IPR012870">
    <property type="entry name" value="DUF1666"/>
</dbReference>
<dbReference type="InterPro" id="IPR008195">
    <property type="entry name" value="Ribosomal_eL34"/>
</dbReference>
<evidence type="ECO:0000256" key="1">
    <source>
        <dbReference type="ARBA" id="ARBA00009875"/>
    </source>
</evidence>
<dbReference type="GO" id="GO:0003735">
    <property type="term" value="F:structural constituent of ribosome"/>
    <property type="evidence" value="ECO:0007669"/>
    <property type="project" value="InterPro"/>
</dbReference>
<feature type="region of interest" description="Disordered" evidence="4">
    <location>
        <begin position="223"/>
        <end position="268"/>
    </location>
</feature>
<keyword evidence="5" id="KW-1133">Transmembrane helix</keyword>
<feature type="transmembrane region" description="Helical" evidence="5">
    <location>
        <begin position="28"/>
        <end position="48"/>
    </location>
</feature>